<dbReference type="PANTHER" id="PTHR22781:SF12">
    <property type="entry name" value="AP-3 COMPLEX SUBUNIT DELTA-1"/>
    <property type="match status" value="1"/>
</dbReference>
<feature type="compositionally biased region" description="Basic and acidic residues" evidence="8">
    <location>
        <begin position="1346"/>
        <end position="1355"/>
    </location>
</feature>
<comment type="caution">
    <text evidence="11">The sequence shown here is derived from an EMBL/GenBank/DDBJ whole genome shotgun (WGS) entry which is preliminary data.</text>
</comment>
<evidence type="ECO:0000256" key="1">
    <source>
        <dbReference type="ARBA" id="ARBA00004308"/>
    </source>
</evidence>
<keyword evidence="3" id="KW-0813">Transport</keyword>
<evidence type="ECO:0000256" key="7">
    <source>
        <dbReference type="SAM" id="Coils"/>
    </source>
</evidence>
<dbReference type="EMBL" id="JAAMPI010001528">
    <property type="protein sequence ID" value="KAF4624881.1"/>
    <property type="molecule type" value="Genomic_DNA"/>
</dbReference>
<feature type="region of interest" description="Disordered" evidence="8">
    <location>
        <begin position="407"/>
        <end position="450"/>
    </location>
</feature>
<dbReference type="InterPro" id="IPR011989">
    <property type="entry name" value="ARM-like"/>
</dbReference>
<feature type="compositionally biased region" description="Acidic residues" evidence="8">
    <location>
        <begin position="1360"/>
        <end position="1382"/>
    </location>
</feature>
<feature type="domain" description="Small acidic protein-like" evidence="10">
    <location>
        <begin position="1649"/>
        <end position="1730"/>
    </location>
</feature>
<comment type="subcellular location">
    <subcellularLocation>
        <location evidence="1">Endomembrane system</location>
    </subcellularLocation>
</comment>
<feature type="region of interest" description="Disordered" evidence="8">
    <location>
        <begin position="976"/>
        <end position="1037"/>
    </location>
</feature>
<comment type="similarity">
    <text evidence="2">Belongs to the adaptor complexes large subunit family.</text>
</comment>
<feature type="coiled-coil region" evidence="7">
    <location>
        <begin position="935"/>
        <end position="972"/>
    </location>
</feature>
<protein>
    <recommendedName>
        <fullName evidence="13">AP-3 complex subunit delta</fullName>
    </recommendedName>
</protein>
<dbReference type="InterPro" id="IPR016024">
    <property type="entry name" value="ARM-type_fold"/>
</dbReference>
<organism evidence="11 12">
    <name type="scientific">Cudoniella acicularis</name>
    <dbReference type="NCBI Taxonomy" id="354080"/>
    <lineage>
        <taxon>Eukaryota</taxon>
        <taxon>Fungi</taxon>
        <taxon>Dikarya</taxon>
        <taxon>Ascomycota</taxon>
        <taxon>Pezizomycotina</taxon>
        <taxon>Leotiomycetes</taxon>
        <taxon>Helotiales</taxon>
        <taxon>Tricladiaceae</taxon>
        <taxon>Cudoniella</taxon>
    </lineage>
</organism>
<dbReference type="Pfam" id="PF15477">
    <property type="entry name" value="SMAP"/>
    <property type="match status" value="1"/>
</dbReference>
<keyword evidence="6" id="KW-0472">Membrane</keyword>
<dbReference type="PANTHER" id="PTHR22781">
    <property type="entry name" value="DELTA ADAPTIN-RELATED"/>
    <property type="match status" value="1"/>
</dbReference>
<gene>
    <name evidence="11" type="ORF">G7Y89_g13288</name>
</gene>
<dbReference type="GO" id="GO:0006623">
    <property type="term" value="P:protein targeting to vacuole"/>
    <property type="evidence" value="ECO:0007669"/>
    <property type="project" value="TreeGrafter"/>
</dbReference>
<feature type="compositionally biased region" description="Basic residues" evidence="8">
    <location>
        <begin position="1685"/>
        <end position="1694"/>
    </location>
</feature>
<evidence type="ECO:0000313" key="11">
    <source>
        <dbReference type="EMBL" id="KAF4624881.1"/>
    </source>
</evidence>
<keyword evidence="12" id="KW-1185">Reference proteome</keyword>
<dbReference type="OrthoDB" id="10264595at2759"/>
<dbReference type="GO" id="GO:0030123">
    <property type="term" value="C:AP-3 adaptor complex"/>
    <property type="evidence" value="ECO:0007669"/>
    <property type="project" value="InterPro"/>
</dbReference>
<keyword evidence="4" id="KW-0677">Repeat</keyword>
<evidence type="ECO:0000313" key="12">
    <source>
        <dbReference type="Proteomes" id="UP000566819"/>
    </source>
</evidence>
<dbReference type="Gene3D" id="1.25.10.10">
    <property type="entry name" value="Leucine-rich Repeat Variant"/>
    <property type="match status" value="1"/>
</dbReference>
<evidence type="ECO:0000256" key="8">
    <source>
        <dbReference type="SAM" id="MobiDB-lite"/>
    </source>
</evidence>
<feature type="compositionally biased region" description="Low complexity" evidence="8">
    <location>
        <begin position="1606"/>
        <end position="1631"/>
    </location>
</feature>
<sequence>MVGFDRAQSVTRLDSTTNGELWPTQSIAMFEKSLYDLIRGLRNHKGNEKEYIQNSLKECRAEIKGQDMDVKATALLKLVYLEMFGHDMSWASFHVLEVMSSPKYPQKRVGYLGAVQSFRPDTEVLMLATNLLKKDLTSTSPITMSLPIITLPHVITPSLALSVLSDLLPRLTHSHPTIRKKTIVTLYRLALVYPETLRPAWPKIKERLMDEGEDPSVTAAIVNVVCELGWRRPHDFLPLAPRLFELLVDSGNNWMAIKLIKLFATLTPLEPRLVKKLLPPLTSIIRTTPAMSLLYECINGIIQGGILGSSDESAGGEEIATLCVTKLRGMIMVEGDPNLKYVALLAFNKIVLTHPYLVAQQEDVIMDCIDSPDISIRLRALDLVVGMVSTENLMSIVGRLMRQLRNSRSTTTEELNRRPASGTIEPAADSDEEASEAAIRPDRGASQEPLLPDDYKIDVISRILEMCSSSNYGNLVDFDWYMDILVQLVRDAPAPRSISPFEDSDSKSKDIFGRDISAQIGGELRSVAVKVKAIRLQAARAAESILISMYNDASSPLTAASGILRPVAWIVGEYASYLESPDGTLTALLNITKSSAPAEALIVYLQAVPKIFSLVAGDDQSPWTPERKTMVSLLMARIIHALEPLAMHPDLEVQERAVEFAELLKLAAEASSGQEASSDIVQQDAPLLLTQAIPSLFNGLELNSVAVGAQRNVPVPSTLDLDEPININLGNLLRAVESASFDEPDQDEFETYYHQRPPAQPSIVEPAINRLISSEDVVHSYQHGSEDSYLDPDIVARRRAERLERNKDDPFYIAPVENSGRSTPLHNILQSNNGPDLDLDAIPIMQLELGRTSPSGQSPPKRPQIPKARQRIQVATDETLGTSGSSTPRHDDSENSVDGPQRHKSKGKQSLLQVDSSHIGAFSLEGDDAVTAIDFERQQREEAEMAKAMKEVERLRLEMQRANERIQAAQGVPPEGTVVKKKKKKPKTVEGEAAMPVKKKKAKKAVIDEGPGETSSVTTDVVKPKKKKKKPKIEENTEQQGFMLGSGEGLDKFSRTITFPHTVNTIFQCCQSIVQSPSMESVNYIPLGSVHAKASFDVEGGQGESNLSKNVGKTKAENKEIARQCRLAAKKAKKKAKSDAKKARKENAILHRRMTRNNEKYSKNKERNRQRAINLERQKIRMEAVRQAERLAAKHDMSGKMFNVGEVVVLEDGKVKSKEGLRRAEEIKARKEAEKLEAANKEPESKVKGQPKISKTYQKRMAALEPKPVPPRPILPDGIALPEGEENFIALWEIIDADIEKRLSAAKGRKKRAAKLLRRQQKEQKKFNKAMKIKRKQADNRGVIFDVEKAKKEILGEMSDASDSDSDDSDDESDDNDDDEETENPKKIAYGPESESELDSEDEIHKPVENLSYGPESESEEEAEPVEKTKKSKKRKHTDSSDEEEEPTPKKSKKSKLLAEEPAEDEPKSKKKSKHTSSNDEEDGPATSATTGNGKSKKQKKYEKKIPRDVPKVNAAIIPPHMLSEVIRKQKRKVIRDQKKLGVKIIDPSAPKRDPSKKRKREEVAEPEEEVDNKAVQKAKKEKYQKKVDDKKEERRRKREEREKLAAAPAAASEQAPTTPNPDTNGTPKTNTKIDTKPSSTTTATAEQWNPQALEGDAARKDKFLRLLGAAKHNGTTAKPESSKSKSKSKRHKESNKVQDIEKVQSELERQYEMGMKMKHEGGGKRKGLGA</sequence>
<evidence type="ECO:0000259" key="10">
    <source>
        <dbReference type="Pfam" id="PF15477"/>
    </source>
</evidence>
<dbReference type="InterPro" id="IPR017105">
    <property type="entry name" value="AP3_complex_dsu"/>
</dbReference>
<proteinExistence type="inferred from homology"/>
<feature type="region of interest" description="Disordered" evidence="8">
    <location>
        <begin position="850"/>
        <end position="912"/>
    </location>
</feature>
<evidence type="ECO:0000259" key="9">
    <source>
        <dbReference type="Pfam" id="PF01602"/>
    </source>
</evidence>
<evidence type="ECO:0000256" key="6">
    <source>
        <dbReference type="ARBA" id="ARBA00023136"/>
    </source>
</evidence>
<evidence type="ECO:0000256" key="4">
    <source>
        <dbReference type="ARBA" id="ARBA00022737"/>
    </source>
</evidence>
<feature type="compositionally biased region" description="Polar residues" evidence="8">
    <location>
        <begin position="1637"/>
        <end position="1651"/>
    </location>
</feature>
<evidence type="ECO:0008006" key="13">
    <source>
        <dbReference type="Google" id="ProtNLM"/>
    </source>
</evidence>
<dbReference type="GO" id="GO:0006896">
    <property type="term" value="P:Golgi to vacuole transport"/>
    <property type="evidence" value="ECO:0007669"/>
    <property type="project" value="TreeGrafter"/>
</dbReference>
<evidence type="ECO:0000256" key="3">
    <source>
        <dbReference type="ARBA" id="ARBA00022448"/>
    </source>
</evidence>
<feature type="coiled-coil region" evidence="7">
    <location>
        <begin position="1126"/>
        <end position="1178"/>
    </location>
</feature>
<keyword evidence="5" id="KW-0653">Protein transport</keyword>
<dbReference type="GO" id="GO:0010008">
    <property type="term" value="C:endosome membrane"/>
    <property type="evidence" value="ECO:0007669"/>
    <property type="project" value="TreeGrafter"/>
</dbReference>
<evidence type="ECO:0000256" key="2">
    <source>
        <dbReference type="ARBA" id="ARBA00006613"/>
    </source>
</evidence>
<dbReference type="Pfam" id="PF01602">
    <property type="entry name" value="Adaptin_N"/>
    <property type="match status" value="1"/>
</dbReference>
<evidence type="ECO:0000256" key="5">
    <source>
        <dbReference type="ARBA" id="ARBA00022927"/>
    </source>
</evidence>
<dbReference type="InterPro" id="IPR002553">
    <property type="entry name" value="Clathrin/coatomer_adapt-like_N"/>
</dbReference>
<feature type="domain" description="Clathrin/coatomer adaptor adaptin-like N-terminal" evidence="9">
    <location>
        <begin position="48"/>
        <end position="666"/>
    </location>
</feature>
<feature type="region of interest" description="Disordered" evidence="8">
    <location>
        <begin position="1312"/>
        <end position="1731"/>
    </location>
</feature>
<feature type="compositionally biased region" description="Basic and acidic residues" evidence="8">
    <location>
        <begin position="1233"/>
        <end position="1247"/>
    </location>
</feature>
<feature type="compositionally biased region" description="Basic and acidic residues" evidence="8">
    <location>
        <begin position="1695"/>
        <end position="1724"/>
    </location>
</feature>
<feature type="compositionally biased region" description="Polar residues" evidence="8">
    <location>
        <begin position="819"/>
        <end position="834"/>
    </location>
</feature>
<feature type="region of interest" description="Disordered" evidence="8">
    <location>
        <begin position="1233"/>
        <end position="1254"/>
    </location>
</feature>
<keyword evidence="7" id="KW-0175">Coiled coil</keyword>
<accession>A0A8H4VW73</accession>
<dbReference type="SUPFAM" id="SSF48371">
    <property type="entry name" value="ARM repeat"/>
    <property type="match status" value="1"/>
</dbReference>
<name>A0A8H4VW73_9HELO</name>
<reference evidence="11 12" key="1">
    <citation type="submission" date="2020-03" db="EMBL/GenBank/DDBJ databases">
        <title>Draft Genome Sequence of Cudoniella acicularis.</title>
        <authorList>
            <person name="Buettner E."/>
            <person name="Kellner H."/>
        </authorList>
    </citation>
    <scope>NUCLEOTIDE SEQUENCE [LARGE SCALE GENOMIC DNA]</scope>
    <source>
        <strain evidence="11 12">DSM 108380</strain>
    </source>
</reference>
<feature type="region of interest" description="Disordered" evidence="8">
    <location>
        <begin position="812"/>
        <end position="834"/>
    </location>
</feature>
<dbReference type="InterPro" id="IPR028124">
    <property type="entry name" value="SMAP_dom"/>
</dbReference>
<dbReference type="Proteomes" id="UP000566819">
    <property type="component" value="Unassembled WGS sequence"/>
</dbReference>